<gene>
    <name evidence="3" type="ORF">ACJDU8_01000</name>
</gene>
<dbReference type="SUPFAM" id="SSF56349">
    <property type="entry name" value="DNA breaking-rejoining enzymes"/>
    <property type="match status" value="1"/>
</dbReference>
<evidence type="ECO:0000313" key="3">
    <source>
        <dbReference type="EMBL" id="MFL0194172.1"/>
    </source>
</evidence>
<dbReference type="InterPro" id="IPR002104">
    <property type="entry name" value="Integrase_catalytic"/>
</dbReference>
<proteinExistence type="predicted"/>
<dbReference type="InterPro" id="IPR013762">
    <property type="entry name" value="Integrase-like_cat_sf"/>
</dbReference>
<dbReference type="Pfam" id="PF00589">
    <property type="entry name" value="Phage_integrase"/>
    <property type="match status" value="1"/>
</dbReference>
<keyword evidence="4" id="KW-1185">Reference proteome</keyword>
<dbReference type="InterPro" id="IPR011010">
    <property type="entry name" value="DNA_brk_join_enz"/>
</dbReference>
<reference evidence="3 4" key="1">
    <citation type="submission" date="2024-11" db="EMBL/GenBank/DDBJ databases">
        <authorList>
            <person name="Heng Y.C."/>
            <person name="Lim A.C.H."/>
            <person name="Lee J.K.Y."/>
            <person name="Kittelmann S."/>
        </authorList>
    </citation>
    <scope>NUCLEOTIDE SEQUENCE [LARGE SCALE GENOMIC DNA]</scope>
    <source>
        <strain evidence="3 4">WILCCON 0269</strain>
    </source>
</reference>
<feature type="domain" description="Tyr recombinase" evidence="2">
    <location>
        <begin position="1"/>
        <end position="54"/>
    </location>
</feature>
<organism evidence="3 4">
    <name type="scientific">Candidatus Clostridium eludens</name>
    <dbReference type="NCBI Taxonomy" id="3381663"/>
    <lineage>
        <taxon>Bacteria</taxon>
        <taxon>Bacillati</taxon>
        <taxon>Bacillota</taxon>
        <taxon>Clostridia</taxon>
        <taxon>Eubacteriales</taxon>
        <taxon>Clostridiaceae</taxon>
        <taxon>Clostridium</taxon>
    </lineage>
</organism>
<evidence type="ECO:0000313" key="4">
    <source>
        <dbReference type="Proteomes" id="UP001623660"/>
    </source>
</evidence>
<name>A0ABW8SDT2_9CLOT</name>
<dbReference type="Gene3D" id="1.10.443.10">
    <property type="entry name" value="Intergrase catalytic core"/>
    <property type="match status" value="1"/>
</dbReference>
<sequence length="54" mass="6662">MKGFVFYNEFGKHLDSNNILKRLKKILENIDLPDRRFHDLRHTFATRLFELRKE</sequence>
<dbReference type="EMBL" id="JBJHZX010000001">
    <property type="protein sequence ID" value="MFL0194172.1"/>
    <property type="molecule type" value="Genomic_DNA"/>
</dbReference>
<evidence type="ECO:0000259" key="2">
    <source>
        <dbReference type="PROSITE" id="PS51898"/>
    </source>
</evidence>
<evidence type="ECO:0000256" key="1">
    <source>
        <dbReference type="ARBA" id="ARBA00023172"/>
    </source>
</evidence>
<comment type="caution">
    <text evidence="3">The sequence shown here is derived from an EMBL/GenBank/DDBJ whole genome shotgun (WGS) entry which is preliminary data.</text>
</comment>
<keyword evidence="1" id="KW-0233">DNA recombination</keyword>
<protein>
    <submittedName>
        <fullName evidence="3">Tyrosine-type recombinase/integrase</fullName>
    </submittedName>
</protein>
<accession>A0ABW8SDT2</accession>
<dbReference type="RefSeq" id="WP_406790362.1">
    <property type="nucleotide sequence ID" value="NZ_JBJHZX010000001.1"/>
</dbReference>
<dbReference type="Proteomes" id="UP001623660">
    <property type="component" value="Unassembled WGS sequence"/>
</dbReference>
<dbReference type="PROSITE" id="PS51898">
    <property type="entry name" value="TYR_RECOMBINASE"/>
    <property type="match status" value="1"/>
</dbReference>